<evidence type="ECO:0000313" key="1">
    <source>
        <dbReference type="EMBL" id="NMH96573.1"/>
    </source>
</evidence>
<evidence type="ECO:0008006" key="3">
    <source>
        <dbReference type="Google" id="ProtNLM"/>
    </source>
</evidence>
<sequence length="177" mass="19407">MPITSLSVHVTADRPTIPDSSAAYRVGEQIAGKMSGQLLMATWGDDGLLLGWLIGADIEGDYGHRLSALEHYAYAAVHAVDEDTEIRTEELAALSETELDRRRSLPSGIPELASTKEAAEICKVSQQRWSEMQAEARAGKRPNFPEPVVPGWYIKGQVENYAQTRRTVAGRPARSES</sequence>
<dbReference type="Proteomes" id="UP000820669">
    <property type="component" value="Unassembled WGS sequence"/>
</dbReference>
<evidence type="ECO:0000313" key="2">
    <source>
        <dbReference type="Proteomes" id="UP000820669"/>
    </source>
</evidence>
<organism evidence="1 2">
    <name type="scientific">Pseudonocardia acidicola</name>
    <dbReference type="NCBI Taxonomy" id="2724939"/>
    <lineage>
        <taxon>Bacteria</taxon>
        <taxon>Bacillati</taxon>
        <taxon>Actinomycetota</taxon>
        <taxon>Actinomycetes</taxon>
        <taxon>Pseudonocardiales</taxon>
        <taxon>Pseudonocardiaceae</taxon>
        <taxon>Pseudonocardia</taxon>
    </lineage>
</organism>
<name>A0ABX1S7X7_9PSEU</name>
<proteinExistence type="predicted"/>
<accession>A0ABX1S7X7</accession>
<comment type="caution">
    <text evidence="1">The sequence shown here is derived from an EMBL/GenBank/DDBJ whole genome shotgun (WGS) entry which is preliminary data.</text>
</comment>
<dbReference type="RefSeq" id="WP_169379957.1">
    <property type="nucleotide sequence ID" value="NZ_JAAXLA010000005.1"/>
</dbReference>
<gene>
    <name evidence="1" type="ORF">HF526_04470</name>
</gene>
<reference evidence="1 2" key="1">
    <citation type="submission" date="2020-04" db="EMBL/GenBank/DDBJ databases">
        <authorList>
            <person name="Klaysubun C."/>
            <person name="Duangmal K."/>
            <person name="Lipun K."/>
        </authorList>
    </citation>
    <scope>NUCLEOTIDE SEQUENCE [LARGE SCALE GENOMIC DNA]</scope>
    <source>
        <strain evidence="1 2">K10HN5</strain>
    </source>
</reference>
<protein>
    <recommendedName>
        <fullName evidence="3">Lsr2 protein</fullName>
    </recommendedName>
</protein>
<dbReference type="EMBL" id="JAAXLA010000005">
    <property type="protein sequence ID" value="NMH96573.1"/>
    <property type="molecule type" value="Genomic_DNA"/>
</dbReference>
<keyword evidence="2" id="KW-1185">Reference proteome</keyword>